<evidence type="ECO:0000313" key="5">
    <source>
        <dbReference type="Proteomes" id="UP000187313"/>
    </source>
</evidence>
<gene>
    <name evidence="3" type="ORF">BSK51_16910</name>
    <name evidence="4" type="ORF">BSK65_14145</name>
</gene>
<dbReference type="Proteomes" id="UP000187425">
    <property type="component" value="Unassembled WGS sequence"/>
</dbReference>
<accession>A0A1R0ZHG1</accession>
<evidence type="ECO:0000313" key="3">
    <source>
        <dbReference type="EMBL" id="OMD50637.1"/>
    </source>
</evidence>
<feature type="signal peptide" evidence="2">
    <location>
        <begin position="1"/>
        <end position="24"/>
    </location>
</feature>
<dbReference type="EMBL" id="MPTD01000010">
    <property type="protein sequence ID" value="OMD50637.1"/>
    <property type="molecule type" value="Genomic_DNA"/>
</dbReference>
<evidence type="ECO:0000313" key="6">
    <source>
        <dbReference type="Proteomes" id="UP000187425"/>
    </source>
</evidence>
<evidence type="ECO:0000256" key="2">
    <source>
        <dbReference type="SAM" id="SignalP"/>
    </source>
</evidence>
<feature type="compositionally biased region" description="Basic and acidic residues" evidence="1">
    <location>
        <begin position="39"/>
        <end position="50"/>
    </location>
</feature>
<dbReference type="InterPro" id="IPR011042">
    <property type="entry name" value="6-blade_b-propeller_TolB-like"/>
</dbReference>
<dbReference type="SUPFAM" id="SSF82171">
    <property type="entry name" value="DPP6 N-terminal domain-like"/>
    <property type="match status" value="1"/>
</dbReference>
<dbReference type="OrthoDB" id="137129at2"/>
<dbReference type="EMBL" id="MPTW01000006">
    <property type="protein sequence ID" value="OME70044.1"/>
    <property type="molecule type" value="Genomic_DNA"/>
</dbReference>
<dbReference type="AlphaFoldDB" id="A0A1R0ZHG1"/>
<dbReference type="RefSeq" id="WP_076284840.1">
    <property type="nucleotide sequence ID" value="NZ_MPTD01000010.1"/>
</dbReference>
<dbReference type="PANTHER" id="PTHR36842">
    <property type="entry name" value="PROTEIN TOLB HOMOLOG"/>
    <property type="match status" value="1"/>
</dbReference>
<protein>
    <recommendedName>
        <fullName evidence="7">DUF5050 domain-containing protein</fullName>
    </recommendedName>
</protein>
<keyword evidence="2" id="KW-0732">Signal</keyword>
<evidence type="ECO:0000256" key="1">
    <source>
        <dbReference type="SAM" id="MobiDB-lite"/>
    </source>
</evidence>
<evidence type="ECO:0008006" key="7">
    <source>
        <dbReference type="Google" id="ProtNLM"/>
    </source>
</evidence>
<evidence type="ECO:0000313" key="4">
    <source>
        <dbReference type="EMBL" id="OME70044.1"/>
    </source>
</evidence>
<comment type="caution">
    <text evidence="4">The sequence shown here is derived from an EMBL/GenBank/DDBJ whole genome shotgun (WGS) entry which is preliminary data.</text>
</comment>
<proteinExistence type="predicted"/>
<feature type="region of interest" description="Disordered" evidence="1">
    <location>
        <begin position="21"/>
        <end position="51"/>
    </location>
</feature>
<name>A0A1R0ZHG1_9BACL</name>
<dbReference type="PANTHER" id="PTHR36842:SF1">
    <property type="entry name" value="PROTEIN TOLB"/>
    <property type="match status" value="1"/>
</dbReference>
<feature type="compositionally biased region" description="Polar residues" evidence="1">
    <location>
        <begin position="21"/>
        <end position="34"/>
    </location>
</feature>
<dbReference type="Proteomes" id="UP000187313">
    <property type="component" value="Unassembled WGS sequence"/>
</dbReference>
<dbReference type="Gene3D" id="2.120.10.30">
    <property type="entry name" value="TolB, C-terminal domain"/>
    <property type="match status" value="1"/>
</dbReference>
<organism evidence="4 6">
    <name type="scientific">Paenibacillus odorifer</name>
    <dbReference type="NCBI Taxonomy" id="189426"/>
    <lineage>
        <taxon>Bacteria</taxon>
        <taxon>Bacillati</taxon>
        <taxon>Bacillota</taxon>
        <taxon>Bacilli</taxon>
        <taxon>Bacillales</taxon>
        <taxon>Paenibacillaceae</taxon>
        <taxon>Paenibacillus</taxon>
    </lineage>
</organism>
<reference evidence="4 6" key="1">
    <citation type="submission" date="2016-11" db="EMBL/GenBank/DDBJ databases">
        <title>Paenibacillus species isolates.</title>
        <authorList>
            <person name="Beno S.M."/>
        </authorList>
    </citation>
    <scope>NUCLEOTIDE SEQUENCE [LARGE SCALE GENOMIC DNA]</scope>
    <source>
        <strain evidence="4 6">FSL H7-0443</strain>
        <strain evidence="3 5">FSL R5-0923</strain>
    </source>
</reference>
<dbReference type="PROSITE" id="PS51257">
    <property type="entry name" value="PROKAR_LIPOPROTEIN"/>
    <property type="match status" value="1"/>
</dbReference>
<keyword evidence="5" id="KW-1185">Reference proteome</keyword>
<feature type="chain" id="PRO_5038524119" description="DUF5050 domain-containing protein" evidence="2">
    <location>
        <begin position="25"/>
        <end position="373"/>
    </location>
</feature>
<sequence length="373" mass="41052">MKMKQVGIVLLAVGIAGCSSTTQSNGGGATNSPPVTVIDKNKPEKPDSQIDKPITMDQLERLDGLYAQDWLNENELLIAQTNPDAKKIDSDSGPMKPAQLYIYNLKTKQVKALKPSEDRVHESPIVSPDGQYVFFHENTSFMMDGGRGVLVHVPTGTSRIITDKDRGGQEWGQWTDSSHLIVGNGKGAILQVGTVSKDEVLLSKDKNVIFDYAAKTGNTLFYVNPNPDNTLSAYNLETKKETIVDKSVWRMSLSPDGNQLAMLKSTGDTERTLFLMNSNDTSKRTKLAVTTQMYAFDWSPDSSYLAFAVYNKDRDGMNGVYVANAKTGKIEQLGDFQDVATVAWSPSGKQLMVSTSTFVDNKPKLTTYRLVLK</sequence>